<reference evidence="3 4" key="1">
    <citation type="journal article" date="2023" name="Elife">
        <title>Identification of key yeast species and microbe-microbe interactions impacting larval growth of Drosophila in the wild.</title>
        <authorList>
            <person name="Mure A."/>
            <person name="Sugiura Y."/>
            <person name="Maeda R."/>
            <person name="Honda K."/>
            <person name="Sakurai N."/>
            <person name="Takahashi Y."/>
            <person name="Watada M."/>
            <person name="Katoh T."/>
            <person name="Gotoh A."/>
            <person name="Gotoh Y."/>
            <person name="Taniguchi I."/>
            <person name="Nakamura K."/>
            <person name="Hayashi T."/>
            <person name="Katayama T."/>
            <person name="Uemura T."/>
            <person name="Hattori Y."/>
        </authorList>
    </citation>
    <scope>NUCLEOTIDE SEQUENCE [LARGE SCALE GENOMIC DNA]</scope>
    <source>
        <strain evidence="3 4">SC-9</strain>
    </source>
</reference>
<dbReference type="InterPro" id="IPR003591">
    <property type="entry name" value="Leu-rich_rpt_typical-subtyp"/>
</dbReference>
<dbReference type="PANTHER" id="PTHR46652:SF3">
    <property type="entry name" value="LEUCINE-RICH REPEAT-CONTAINING PROTEIN 9"/>
    <property type="match status" value="1"/>
</dbReference>
<dbReference type="InterPro" id="IPR032675">
    <property type="entry name" value="LRR_dom_sf"/>
</dbReference>
<protein>
    <recommendedName>
        <fullName evidence="5">L domain-like protein</fullName>
    </recommendedName>
</protein>
<organism evidence="3 4">
    <name type="scientific">Saccharomycopsis crataegensis</name>
    <dbReference type="NCBI Taxonomy" id="43959"/>
    <lineage>
        <taxon>Eukaryota</taxon>
        <taxon>Fungi</taxon>
        <taxon>Dikarya</taxon>
        <taxon>Ascomycota</taxon>
        <taxon>Saccharomycotina</taxon>
        <taxon>Saccharomycetes</taxon>
        <taxon>Saccharomycopsidaceae</taxon>
        <taxon>Saccharomycopsis</taxon>
    </lineage>
</organism>
<dbReference type="SMART" id="SM00369">
    <property type="entry name" value="LRR_TYP"/>
    <property type="match status" value="10"/>
</dbReference>
<gene>
    <name evidence="3" type="ORF">DASC09_053020</name>
</gene>
<dbReference type="EMBL" id="BTFZ01000013">
    <property type="protein sequence ID" value="GMM37977.1"/>
    <property type="molecule type" value="Genomic_DNA"/>
</dbReference>
<dbReference type="SUPFAM" id="SSF52058">
    <property type="entry name" value="L domain-like"/>
    <property type="match status" value="2"/>
</dbReference>
<dbReference type="Gene3D" id="3.80.10.10">
    <property type="entry name" value="Ribonuclease Inhibitor"/>
    <property type="match status" value="4"/>
</dbReference>
<proteinExistence type="predicted"/>
<evidence type="ECO:0000313" key="4">
    <source>
        <dbReference type="Proteomes" id="UP001360560"/>
    </source>
</evidence>
<dbReference type="GeneID" id="90075952"/>
<name>A0AAV5QSX5_9ASCO</name>
<keyword evidence="1" id="KW-0433">Leucine-rich repeat</keyword>
<dbReference type="InterPro" id="IPR050836">
    <property type="entry name" value="SDS22/Internalin_LRR"/>
</dbReference>
<evidence type="ECO:0000256" key="1">
    <source>
        <dbReference type="ARBA" id="ARBA00022614"/>
    </source>
</evidence>
<comment type="caution">
    <text evidence="3">The sequence shown here is derived from an EMBL/GenBank/DDBJ whole genome shotgun (WGS) entry which is preliminary data.</text>
</comment>
<keyword evidence="2" id="KW-0677">Repeat</keyword>
<dbReference type="Proteomes" id="UP001360560">
    <property type="component" value="Unassembled WGS sequence"/>
</dbReference>
<dbReference type="AlphaFoldDB" id="A0AAV5QSX5"/>
<dbReference type="PROSITE" id="PS51450">
    <property type="entry name" value="LRR"/>
    <property type="match status" value="10"/>
</dbReference>
<accession>A0AAV5QSX5</accession>
<dbReference type="SMART" id="SM00365">
    <property type="entry name" value="LRR_SD22"/>
    <property type="match status" value="9"/>
</dbReference>
<dbReference type="InterPro" id="IPR001611">
    <property type="entry name" value="Leu-rich_rpt"/>
</dbReference>
<dbReference type="RefSeq" id="XP_064854973.1">
    <property type="nucleotide sequence ID" value="XM_064998901.1"/>
</dbReference>
<evidence type="ECO:0000313" key="3">
    <source>
        <dbReference type="EMBL" id="GMM37977.1"/>
    </source>
</evidence>
<dbReference type="PANTHER" id="PTHR46652">
    <property type="entry name" value="LEUCINE-RICH REPEAT AND IQ DOMAIN-CONTAINING PROTEIN 1-RELATED"/>
    <property type="match status" value="1"/>
</dbReference>
<keyword evidence="4" id="KW-1185">Reference proteome</keyword>
<evidence type="ECO:0008006" key="5">
    <source>
        <dbReference type="Google" id="ProtNLM"/>
    </source>
</evidence>
<dbReference type="PRINTS" id="PR00019">
    <property type="entry name" value="LEURICHRPT"/>
</dbReference>
<dbReference type="Pfam" id="PF13855">
    <property type="entry name" value="LRR_8"/>
    <property type="match status" value="2"/>
</dbReference>
<sequence>MSYSHQTTSNVLGESDIKHLNLLPYEVLSKIFKLCDIKSKTSLLQIYNQTNNGFWKELIGSTIFSSISINYTYYKQKECPIDLRNQLVFGIEDLVELKEVAKFVESVDFDIENIGFCEFEDEDFKKRSIELENAVKKINIIVNDMSKLKRAKIPGYPDIKINNPLRELRIVYNSTSFKTFFLEGFNCTRLQKLAIHLYFNDKFDEIPFADTFPSLEDFQMECDDKRKPLDLKFLKAPKLKRINVASKTPVKHFSSERYPELEFFNCISEGVDLKHCAGFKKLKDASFWVPKMDDLSVIGHWKNLRSLSIKLKELPSNIPSWNLKNLKRLTLYISGLRTTENLENLTNLESLKLISNVLSNLNGLDNMVNLKILEASFSDITKIDCDFSKLVNLQDLNLRINQISSFENISSFPKLRFLDLSKNNLQSIDQALNYPSLENLNLSFNSLQKLENFEALTSLKKFDAMNNQIAEINSTFTNFNQLEKLDLSWNSIKSMKAFQSVSNLKILNLARNKISRVDVDELDLPRLERLDLSGNELTMIGNLKLPALRELNLACNRITKIETNLKLPALRELTLAYNRITKIETNLSELLNLEKLHLCNNKIKSFKNINAIPNLLILNLFNNELESIDLPLDFPRLLNFHLGRNSLTSWNIESQNLPSLENLDLSENKFVSLEQIAEACTIPGLKNLDIGKNNIPGLTKLSQMSYVEDSDEAKQCSNNNIVSFFEMMLKVNPKLFIRHDKGINNNFYPQEKNPRENFTGAHDGTNYLQFL</sequence>
<evidence type="ECO:0000256" key="2">
    <source>
        <dbReference type="ARBA" id="ARBA00022737"/>
    </source>
</evidence>